<feature type="signal peptide" evidence="1">
    <location>
        <begin position="1"/>
        <end position="20"/>
    </location>
</feature>
<evidence type="ECO:0008006" key="4">
    <source>
        <dbReference type="Google" id="ProtNLM"/>
    </source>
</evidence>
<reference evidence="2 3" key="1">
    <citation type="submission" date="2018-11" db="EMBL/GenBank/DDBJ databases">
        <authorList>
            <person name="Zhou Z."/>
            <person name="Wang G."/>
        </authorList>
    </citation>
    <scope>NUCLEOTIDE SEQUENCE [LARGE SCALE GENOMIC DNA]</scope>
    <source>
        <strain evidence="2 3">KCTC42998</strain>
    </source>
</reference>
<dbReference type="OrthoDB" id="1489599at2"/>
<protein>
    <recommendedName>
        <fullName evidence="4">Carboxypeptidase-like regulatory domain-containing protein</fullName>
    </recommendedName>
</protein>
<dbReference type="Proteomes" id="UP000274271">
    <property type="component" value="Unassembled WGS sequence"/>
</dbReference>
<dbReference type="Gene3D" id="2.60.40.1120">
    <property type="entry name" value="Carboxypeptidase-like, regulatory domain"/>
    <property type="match status" value="1"/>
</dbReference>
<sequence length="420" mass="46926">MKRFLRVCFFVLVGITGSWAQGYQQVRGQVVDKMTGKPVGFAYVSVREKAWGTRVNEDGHFLLKYPGIDSQKELVISAAGYQNALVALKNRQPVDSVSVGLEPVARTETAAVFRKQTDARLLVFSAFKSIPANFQASPTVLTGFYRETLSTDTACWTVREAILKVEKLPDLQTELPEKVKLVTGRQWVQDPLPKTLEGYAFPNGAAIVTRSMNLGPPDYLEGDHLNDYDFRLDSVLTGCDNRPAYRLTFEPVAGRRVRAARKGEILIDTASRAIVRIAYDFTSEAAGEVLKTSLKSVFDNLAGRSKKEVKRVSSQSNYRQLNGKWFLQDSQLVLETRFTYATNGQMTAVIRLHFGTSEYAKSNGQAVKATEVLVTTENLPKQRGGFDDRFWGNFNTILPTKAERLVLPPSSKDRARHQPD</sequence>
<accession>A0A3P1CKN6</accession>
<dbReference type="EMBL" id="RQJP01000003">
    <property type="protein sequence ID" value="RRB13778.1"/>
    <property type="molecule type" value="Genomic_DNA"/>
</dbReference>
<dbReference type="AlphaFoldDB" id="A0A3P1CKN6"/>
<organism evidence="2 3">
    <name type="scientific">Larkinella knui</name>
    <dbReference type="NCBI Taxonomy" id="2025310"/>
    <lineage>
        <taxon>Bacteria</taxon>
        <taxon>Pseudomonadati</taxon>
        <taxon>Bacteroidota</taxon>
        <taxon>Cytophagia</taxon>
        <taxon>Cytophagales</taxon>
        <taxon>Spirosomataceae</taxon>
        <taxon>Larkinella</taxon>
    </lineage>
</organism>
<gene>
    <name evidence="2" type="ORF">EHT87_16080</name>
</gene>
<keyword evidence="1" id="KW-0732">Signal</keyword>
<comment type="caution">
    <text evidence="2">The sequence shown here is derived from an EMBL/GenBank/DDBJ whole genome shotgun (WGS) entry which is preliminary data.</text>
</comment>
<proteinExistence type="predicted"/>
<evidence type="ECO:0000313" key="2">
    <source>
        <dbReference type="EMBL" id="RRB13778.1"/>
    </source>
</evidence>
<name>A0A3P1CKN6_9BACT</name>
<dbReference type="InterPro" id="IPR008969">
    <property type="entry name" value="CarboxyPept-like_regulatory"/>
</dbReference>
<feature type="chain" id="PRO_5018066258" description="Carboxypeptidase-like regulatory domain-containing protein" evidence="1">
    <location>
        <begin position="21"/>
        <end position="420"/>
    </location>
</feature>
<dbReference type="Pfam" id="PF13715">
    <property type="entry name" value="CarbopepD_reg_2"/>
    <property type="match status" value="1"/>
</dbReference>
<dbReference type="RefSeq" id="WP_124907675.1">
    <property type="nucleotide sequence ID" value="NZ_RQJP01000003.1"/>
</dbReference>
<evidence type="ECO:0000313" key="3">
    <source>
        <dbReference type="Proteomes" id="UP000274271"/>
    </source>
</evidence>
<keyword evidence="3" id="KW-1185">Reference proteome</keyword>
<dbReference type="SUPFAM" id="SSF49464">
    <property type="entry name" value="Carboxypeptidase regulatory domain-like"/>
    <property type="match status" value="1"/>
</dbReference>
<evidence type="ECO:0000256" key="1">
    <source>
        <dbReference type="SAM" id="SignalP"/>
    </source>
</evidence>